<dbReference type="PANTHER" id="PTHR43685">
    <property type="entry name" value="GLYCOSYLTRANSFERASE"/>
    <property type="match status" value="1"/>
</dbReference>
<dbReference type="Proteomes" id="UP000276634">
    <property type="component" value="Unassembled WGS sequence"/>
</dbReference>
<dbReference type="CDD" id="cd00761">
    <property type="entry name" value="Glyco_tranf_GTA_type"/>
    <property type="match status" value="1"/>
</dbReference>
<keyword evidence="2" id="KW-0808">Transferase</keyword>
<dbReference type="InterPro" id="IPR001173">
    <property type="entry name" value="Glyco_trans_2-like"/>
</dbReference>
<dbReference type="InterPro" id="IPR029044">
    <property type="entry name" value="Nucleotide-diphossugar_trans"/>
</dbReference>
<dbReference type="Pfam" id="PF00535">
    <property type="entry name" value="Glycos_transf_2"/>
    <property type="match status" value="1"/>
</dbReference>
<dbReference type="AlphaFoldDB" id="A0A3N1XSK5"/>
<reference evidence="2 3" key="1">
    <citation type="submission" date="2018-11" db="EMBL/GenBank/DDBJ databases">
        <title>Genomic Encyclopedia of Type Strains, Phase IV (KMG-IV): sequencing the most valuable type-strain genomes for metagenomic binning, comparative biology and taxonomic classification.</title>
        <authorList>
            <person name="Goeker M."/>
        </authorList>
    </citation>
    <scope>NUCLEOTIDE SEQUENCE [LARGE SCALE GENOMIC DNA]</scope>
    <source>
        <strain evidence="2 3">DSM 100275</strain>
    </source>
</reference>
<evidence type="ECO:0000259" key="1">
    <source>
        <dbReference type="Pfam" id="PF00535"/>
    </source>
</evidence>
<sequence>MDPQSEEDDNLMPLLVSVIIPTYNRARLIGTAVRHVLAQKGAPPYEVIVVDNGSADDTPAVLNALAASDGRLRVLRELVQGISAARNAGVRAARGEYLFFTDDDVRVPEDWIATGMRHFETRRCDALGGPVLPDIDHTASLPSWFGDFLYPCLALRPPEGDARLLTENDWMPYGANMAFRREALLSAGGFDPRLGRLGNFLGLGEESALFRRILAQGGKVLFIPDAPVRHYIPPERLRRRYFRRWHFDSATQRGWHLAAEEGLRPRPWMLRVAARSFAKSLRLKLARHPEASFRAELRGWEHLGIFRGTWTAAYGRKEGGT</sequence>
<accession>A0A3N1XSK5</accession>
<feature type="domain" description="Glycosyltransferase 2-like" evidence="1">
    <location>
        <begin position="17"/>
        <end position="184"/>
    </location>
</feature>
<protein>
    <submittedName>
        <fullName evidence="2">GT2 family glycosyltransferase</fullName>
    </submittedName>
</protein>
<dbReference type="Gene3D" id="3.90.550.10">
    <property type="entry name" value="Spore Coat Polysaccharide Biosynthesis Protein SpsA, Chain A"/>
    <property type="match status" value="1"/>
</dbReference>
<evidence type="ECO:0000313" key="2">
    <source>
        <dbReference type="EMBL" id="ROR29625.1"/>
    </source>
</evidence>
<evidence type="ECO:0000313" key="3">
    <source>
        <dbReference type="Proteomes" id="UP000276634"/>
    </source>
</evidence>
<name>A0A3N1XSK5_9GAMM</name>
<dbReference type="RefSeq" id="WP_170165131.1">
    <property type="nucleotide sequence ID" value="NZ_RJVI01000003.1"/>
</dbReference>
<dbReference type="SUPFAM" id="SSF53448">
    <property type="entry name" value="Nucleotide-diphospho-sugar transferases"/>
    <property type="match status" value="1"/>
</dbReference>
<keyword evidence="3" id="KW-1185">Reference proteome</keyword>
<dbReference type="GO" id="GO:0016740">
    <property type="term" value="F:transferase activity"/>
    <property type="evidence" value="ECO:0007669"/>
    <property type="project" value="UniProtKB-KW"/>
</dbReference>
<dbReference type="PANTHER" id="PTHR43685:SF2">
    <property type="entry name" value="GLYCOSYLTRANSFERASE 2-LIKE DOMAIN-CONTAINING PROTEIN"/>
    <property type="match status" value="1"/>
</dbReference>
<organism evidence="2 3">
    <name type="scientific">Inmirania thermothiophila</name>
    <dbReference type="NCBI Taxonomy" id="1750597"/>
    <lineage>
        <taxon>Bacteria</taxon>
        <taxon>Pseudomonadati</taxon>
        <taxon>Pseudomonadota</taxon>
        <taxon>Gammaproteobacteria</taxon>
        <taxon>Chromatiales</taxon>
        <taxon>Ectothiorhodospiraceae</taxon>
        <taxon>Inmirania</taxon>
    </lineage>
</organism>
<dbReference type="InterPro" id="IPR050834">
    <property type="entry name" value="Glycosyltransf_2"/>
</dbReference>
<proteinExistence type="predicted"/>
<gene>
    <name evidence="2" type="ORF">EDC57_2296</name>
</gene>
<comment type="caution">
    <text evidence="2">The sequence shown here is derived from an EMBL/GenBank/DDBJ whole genome shotgun (WGS) entry which is preliminary data.</text>
</comment>
<dbReference type="EMBL" id="RJVI01000003">
    <property type="protein sequence ID" value="ROR29625.1"/>
    <property type="molecule type" value="Genomic_DNA"/>
</dbReference>